<evidence type="ECO:0000256" key="4">
    <source>
        <dbReference type="ARBA" id="ARBA00023123"/>
    </source>
</evidence>
<keyword evidence="4 7" id="KW-0518">Myosin</keyword>
<dbReference type="PROSITE" id="PS51757">
    <property type="entry name" value="TH1"/>
    <property type="match status" value="1"/>
</dbReference>
<evidence type="ECO:0000256" key="2">
    <source>
        <dbReference type="ARBA" id="ARBA00022741"/>
    </source>
</evidence>
<dbReference type="Pfam" id="PF00612">
    <property type="entry name" value="IQ"/>
    <property type="match status" value="2"/>
</dbReference>
<dbReference type="PANTHER" id="PTHR13140">
    <property type="entry name" value="MYOSIN"/>
    <property type="match status" value="1"/>
</dbReference>
<evidence type="ECO:0000256" key="6">
    <source>
        <dbReference type="ARBA" id="ARBA00023203"/>
    </source>
</evidence>
<accession>A0A5J5CXA8</accession>
<dbReference type="Gene3D" id="1.20.120.720">
    <property type="entry name" value="Myosin VI head, motor domain, U50 subdomain"/>
    <property type="match status" value="1"/>
</dbReference>
<name>A0A5J5CXA8_9PERO</name>
<dbReference type="InterPro" id="IPR000048">
    <property type="entry name" value="IQ_motif_EF-hand-BS"/>
</dbReference>
<dbReference type="Gene3D" id="1.20.58.530">
    <property type="match status" value="1"/>
</dbReference>
<evidence type="ECO:0000256" key="5">
    <source>
        <dbReference type="ARBA" id="ARBA00023175"/>
    </source>
</evidence>
<dbReference type="GO" id="GO:0000146">
    <property type="term" value="F:microfilament motor activity"/>
    <property type="evidence" value="ECO:0007669"/>
    <property type="project" value="TreeGrafter"/>
</dbReference>
<organism evidence="10 11">
    <name type="scientific">Etheostoma spectabile</name>
    <name type="common">orangethroat darter</name>
    <dbReference type="NCBI Taxonomy" id="54343"/>
    <lineage>
        <taxon>Eukaryota</taxon>
        <taxon>Metazoa</taxon>
        <taxon>Chordata</taxon>
        <taxon>Craniata</taxon>
        <taxon>Vertebrata</taxon>
        <taxon>Euteleostomi</taxon>
        <taxon>Actinopterygii</taxon>
        <taxon>Neopterygii</taxon>
        <taxon>Teleostei</taxon>
        <taxon>Neoteleostei</taxon>
        <taxon>Acanthomorphata</taxon>
        <taxon>Eupercaria</taxon>
        <taxon>Perciformes</taxon>
        <taxon>Percoidei</taxon>
        <taxon>Percidae</taxon>
        <taxon>Etheostomatinae</taxon>
        <taxon>Etheostoma</taxon>
    </lineage>
</organism>
<dbReference type="InterPro" id="IPR036961">
    <property type="entry name" value="Kinesin_motor_dom_sf"/>
</dbReference>
<keyword evidence="5 7" id="KW-0505">Motor protein</keyword>
<dbReference type="InterPro" id="IPR001609">
    <property type="entry name" value="Myosin_head_motor_dom-like"/>
</dbReference>
<feature type="domain" description="Myosin motor" evidence="8">
    <location>
        <begin position="294"/>
        <end position="850"/>
    </location>
</feature>
<dbReference type="FunFam" id="3.40.850.10:FF:000101">
    <property type="entry name" value="Slow myosin heavy chain 2"/>
    <property type="match status" value="1"/>
</dbReference>
<dbReference type="Gene3D" id="6.20.240.20">
    <property type="match status" value="1"/>
</dbReference>
<gene>
    <name evidence="10" type="ORF">FQN60_000954</name>
</gene>
<dbReference type="Pfam" id="PF00063">
    <property type="entry name" value="Myosin_head"/>
    <property type="match status" value="2"/>
</dbReference>
<dbReference type="PANTHER" id="PTHR13140:SF862">
    <property type="entry name" value="UNCONVENTIONAL MYOSIN-IC"/>
    <property type="match status" value="1"/>
</dbReference>
<dbReference type="PROSITE" id="PS51456">
    <property type="entry name" value="MYOSIN_MOTOR"/>
    <property type="match status" value="1"/>
</dbReference>
<evidence type="ECO:0000256" key="7">
    <source>
        <dbReference type="PROSITE-ProRule" id="PRU00782"/>
    </source>
</evidence>
<evidence type="ECO:0008006" key="12">
    <source>
        <dbReference type="Google" id="ProtNLM"/>
    </source>
</evidence>
<dbReference type="GO" id="GO:0005886">
    <property type="term" value="C:plasma membrane"/>
    <property type="evidence" value="ECO:0007669"/>
    <property type="project" value="TreeGrafter"/>
</dbReference>
<dbReference type="Pfam" id="PF06017">
    <property type="entry name" value="Myosin_TH1"/>
    <property type="match status" value="1"/>
</dbReference>
<dbReference type="GO" id="GO:0030048">
    <property type="term" value="P:actin filament-based movement"/>
    <property type="evidence" value="ECO:0007669"/>
    <property type="project" value="TreeGrafter"/>
</dbReference>
<dbReference type="SUPFAM" id="SSF52540">
    <property type="entry name" value="P-loop containing nucleoside triphosphate hydrolases"/>
    <property type="match status" value="1"/>
</dbReference>
<dbReference type="PROSITE" id="PS50096">
    <property type="entry name" value="IQ"/>
    <property type="match status" value="2"/>
</dbReference>
<feature type="region of interest" description="Actin-binding" evidence="7">
    <location>
        <begin position="727"/>
        <end position="749"/>
    </location>
</feature>
<dbReference type="Proteomes" id="UP000327493">
    <property type="component" value="Chromosome 13"/>
</dbReference>
<dbReference type="GO" id="GO:0005524">
    <property type="term" value="F:ATP binding"/>
    <property type="evidence" value="ECO:0007669"/>
    <property type="project" value="UniProtKB-UniRule"/>
</dbReference>
<dbReference type="EMBL" id="VOFY01000013">
    <property type="protein sequence ID" value="KAA8587118.1"/>
    <property type="molecule type" value="Genomic_DNA"/>
</dbReference>
<keyword evidence="2 7" id="KW-0547">Nucleotide-binding</keyword>
<dbReference type="GO" id="GO:0006897">
    <property type="term" value="P:endocytosis"/>
    <property type="evidence" value="ECO:0007669"/>
    <property type="project" value="TreeGrafter"/>
</dbReference>
<evidence type="ECO:0000313" key="10">
    <source>
        <dbReference type="EMBL" id="KAA8587118.1"/>
    </source>
</evidence>
<reference evidence="10 11" key="1">
    <citation type="submission" date="2019-08" db="EMBL/GenBank/DDBJ databases">
        <title>A chromosome-level genome assembly, high-density linkage maps, and genome scans reveal the genomic architecture of hybrid incompatibilities underlying speciation via character displacement in darters (Percidae: Etheostominae).</title>
        <authorList>
            <person name="Moran R.L."/>
            <person name="Catchen J.M."/>
            <person name="Fuller R.C."/>
        </authorList>
    </citation>
    <scope>NUCLEOTIDE SEQUENCE [LARGE SCALE GENOMIC DNA]</scope>
    <source>
        <strain evidence="10">EspeVRDwgs_2016</strain>
        <tissue evidence="10">Muscle</tissue>
    </source>
</reference>
<evidence type="ECO:0000259" key="9">
    <source>
        <dbReference type="PROSITE" id="PS51757"/>
    </source>
</evidence>
<evidence type="ECO:0000259" key="8">
    <source>
        <dbReference type="PROSITE" id="PS51456"/>
    </source>
</evidence>
<evidence type="ECO:0000313" key="11">
    <source>
        <dbReference type="Proteomes" id="UP000327493"/>
    </source>
</evidence>
<keyword evidence="3 7" id="KW-0067">ATP-binding</keyword>
<proteinExistence type="inferred from homology"/>
<evidence type="ECO:0000256" key="1">
    <source>
        <dbReference type="ARBA" id="ARBA00008314"/>
    </source>
</evidence>
<dbReference type="InterPro" id="IPR010926">
    <property type="entry name" value="Myosin_TH1"/>
</dbReference>
<comment type="caution">
    <text evidence="10">The sequence shown here is derived from an EMBL/GenBank/DDBJ whole genome shotgun (WGS) entry which is preliminary data.</text>
</comment>
<keyword evidence="11" id="KW-1185">Reference proteome</keyword>
<protein>
    <recommendedName>
        <fullName evidence="12">Myosin motor domain-containing protein</fullName>
    </recommendedName>
</protein>
<feature type="domain" description="TH1" evidence="9">
    <location>
        <begin position="1004"/>
        <end position="1176"/>
    </location>
</feature>
<keyword evidence="6 7" id="KW-0009">Actin-binding</keyword>
<dbReference type="GO" id="GO:0005737">
    <property type="term" value="C:cytoplasm"/>
    <property type="evidence" value="ECO:0007669"/>
    <property type="project" value="TreeGrafter"/>
</dbReference>
<dbReference type="GO" id="GO:0051015">
    <property type="term" value="F:actin filament binding"/>
    <property type="evidence" value="ECO:0007669"/>
    <property type="project" value="TreeGrafter"/>
</dbReference>
<dbReference type="SMART" id="SM00015">
    <property type="entry name" value="IQ"/>
    <property type="match status" value="2"/>
</dbReference>
<dbReference type="PRINTS" id="PR00193">
    <property type="entry name" value="MYOSINHEAVY"/>
</dbReference>
<dbReference type="GO" id="GO:0005902">
    <property type="term" value="C:microvillus"/>
    <property type="evidence" value="ECO:0007669"/>
    <property type="project" value="TreeGrafter"/>
</dbReference>
<dbReference type="Gene3D" id="1.20.5.190">
    <property type="match status" value="1"/>
</dbReference>
<dbReference type="GO" id="GO:0007015">
    <property type="term" value="P:actin filament organization"/>
    <property type="evidence" value="ECO:0007669"/>
    <property type="project" value="TreeGrafter"/>
</dbReference>
<dbReference type="AlphaFoldDB" id="A0A5J5CXA8"/>
<sequence length="1180" mass="134656">MRRVSETWRLREEGWGAATKGCAPPNIQKAPQHLVDLSLIDSMAIANTRGGRVQVLWLLKPLVELFIHDKAAGLLPGSSRTLGRPRTRDNGEFVAIAEMFRLKYGFLLQRSCGDRGSGERDSPSGALTQLQQVAAHQAACAGLVTPRKHVAALPLSPWVSGSFGRGWKWIVHSTSFTVSCPPSRLLLERGIWERESTAELDYVTCEWSSCPCFMQDTSEGRGARREGGKTWRKRLKLRERSPPARVGEQYSKVKQRGGAAVEVSVVLAMPLEVDVEGRVRLVMESALTARDRVGVQDFVLLENYNSEAAFIENLRRRFGENLIYTYIGSVLVSVNPYKELEIYSKQQMERYRGVSFYEISPHIYAVSDNTYRAMRTERKDQCILISGESGAGKTEASKKILLYYAVTCPTNDHMAALGDRLLQSNPVLEGNCPRLSSVSDKNNWKVVMKALSVIGFTEEEVQKLLNIIASVLHLGNTQFGEGEEGETYITTETQITNLAKLLGVDGSALREALTHKKLTAKGEEMISPLDFEQAVSARDALAKAVYGRTFTWLVEKINHSLALKDEIYHSGKGCSVIGLLDIYGFEWETVQYFDNKIICDLIEEKHKGIISILDEECLRPGETCDVSFLEKLEDTLGGHPHFVTHKLANGKTRRVMSREEFRLLHYAGEVNYNINGFLDKNNDLLNRNLKEVMCQSDNQILSHCFRREEVIGQKRPEMAATQFKNSLTKLMEILMSKEPSYVRCIKPNDAKQPGRFDEVLVRHQVKYLGLMENLRVRRAGFAYRRRFEAFLQRYKPLCPETWPNWHGRLADGVSALVNHLGYKAEEYKLGRSKIFIRFPKTLFTTEDALEAKKPDIALTLQTSWRGYRERAKYQRIRRAVIVIQSGWRGMKARRRAKRRRQAAELIRRFIKGFIYRHEEYCPENQYFLDHVRYSFLKNLSKNLPKSVLDKNWPTPPPSLIEASEHLRRMHMRNMVTKYCRRVQPEWKKQMMQKVVASEIFKDQKDSYPQGVGRLFLDSRLEREQINLKVIQTLANDKVQYGVSVVKHDRRGFKPRSRQLLLTNTFAVLVDRTKTKQRIDYTTLRGISVSSLSDGIFVLHLPNEDNKQKGDLVLHCNHVIELVTKLAMMASKVNYVNISPGRFAMARGKEGIIDFVRGSELKVTKGKRGHLLVTAPRINST</sequence>
<dbReference type="GO" id="GO:0016459">
    <property type="term" value="C:myosin complex"/>
    <property type="evidence" value="ECO:0007669"/>
    <property type="project" value="UniProtKB-KW"/>
</dbReference>
<feature type="binding site" evidence="7">
    <location>
        <begin position="387"/>
        <end position="394"/>
    </location>
    <ligand>
        <name>ATP</name>
        <dbReference type="ChEBI" id="CHEBI:30616"/>
    </ligand>
</feature>
<evidence type="ECO:0000256" key="3">
    <source>
        <dbReference type="ARBA" id="ARBA00022840"/>
    </source>
</evidence>
<comment type="similarity">
    <text evidence="1 7">Belongs to the TRAFAC class myosin-kinesin ATPase superfamily. Myosin family.</text>
</comment>
<dbReference type="SMART" id="SM00242">
    <property type="entry name" value="MYSc"/>
    <property type="match status" value="1"/>
</dbReference>
<dbReference type="Gene3D" id="3.40.850.10">
    <property type="entry name" value="Kinesin motor domain"/>
    <property type="match status" value="1"/>
</dbReference>
<dbReference type="InterPro" id="IPR027417">
    <property type="entry name" value="P-loop_NTPase"/>
</dbReference>